<name>A0A9R1T124_9HYME</name>
<dbReference type="Proteomes" id="UP000694866">
    <property type="component" value="Unplaced"/>
</dbReference>
<sequence>MEILQLSLVVIFLTLHGTASDRVAGAPNTISQLIDEISKISTAASGKYDKRWTKGEGIPENRLKIRPFARYGAPGAGASGLRRRKPQVHPNPWSHQPRKHTNDIPERLQLENSKLELPSPIRHVDFRDDDPIASQNNEPFQNNGANYLPPRNQKLPSLSVHVFQRPGPTHLPANHHKISDPQISDATLFLIKNAQALSQLYETPAMNMDYPPFNDNQRIRQSHLGDLQEVGPLKTLQDLQVPRITQTIVGGRSPVSNSLINKSPGPTKICGEDASKSHQLTPKELVFGRNWNHQATNYPSPGDISLSSIPTISPGLDLRQGNPTVFPYPQYTGIIPLVTHAQNYPITQGIPQDTSPTHFDLPIVPATPGVSDFRADYSSRPFQISGNVLSIFPSGTLQDSLASPYPGYPATTSGF</sequence>
<feature type="region of interest" description="Disordered" evidence="1">
    <location>
        <begin position="74"/>
        <end position="100"/>
    </location>
</feature>
<evidence type="ECO:0000313" key="3">
    <source>
        <dbReference type="Proteomes" id="UP000694866"/>
    </source>
</evidence>
<keyword evidence="3" id="KW-1185">Reference proteome</keyword>
<keyword evidence="2" id="KW-0732">Signal</keyword>
<evidence type="ECO:0000256" key="2">
    <source>
        <dbReference type="SAM" id="SignalP"/>
    </source>
</evidence>
<protein>
    <submittedName>
        <fullName evidence="4">Uncharacterized protein</fullName>
    </submittedName>
</protein>
<organism evidence="3 4">
    <name type="scientific">Fopius arisanus</name>
    <dbReference type="NCBI Taxonomy" id="64838"/>
    <lineage>
        <taxon>Eukaryota</taxon>
        <taxon>Metazoa</taxon>
        <taxon>Ecdysozoa</taxon>
        <taxon>Arthropoda</taxon>
        <taxon>Hexapoda</taxon>
        <taxon>Insecta</taxon>
        <taxon>Pterygota</taxon>
        <taxon>Neoptera</taxon>
        <taxon>Endopterygota</taxon>
        <taxon>Hymenoptera</taxon>
        <taxon>Apocrita</taxon>
        <taxon>Ichneumonoidea</taxon>
        <taxon>Braconidae</taxon>
        <taxon>Opiinae</taxon>
        <taxon>Fopius</taxon>
    </lineage>
</organism>
<feature type="signal peptide" evidence="2">
    <location>
        <begin position="1"/>
        <end position="20"/>
    </location>
</feature>
<dbReference type="OrthoDB" id="7700860at2759"/>
<proteinExistence type="predicted"/>
<dbReference type="AlphaFoldDB" id="A0A9R1T124"/>
<reference evidence="4" key="1">
    <citation type="submission" date="2025-08" db="UniProtKB">
        <authorList>
            <consortium name="RefSeq"/>
        </authorList>
    </citation>
    <scope>IDENTIFICATION</scope>
    <source>
        <strain evidence="4">USDA-PBARC FA_bdor</strain>
        <tissue evidence="4">Whole organism</tissue>
    </source>
</reference>
<evidence type="ECO:0000313" key="4">
    <source>
        <dbReference type="RefSeq" id="XP_011301099.1"/>
    </source>
</evidence>
<gene>
    <name evidence="4" type="primary">LOC105265353</name>
</gene>
<evidence type="ECO:0000256" key="1">
    <source>
        <dbReference type="SAM" id="MobiDB-lite"/>
    </source>
</evidence>
<dbReference type="KEGG" id="fas:105265353"/>
<feature type="chain" id="PRO_5040453188" evidence="2">
    <location>
        <begin position="21"/>
        <end position="415"/>
    </location>
</feature>
<dbReference type="RefSeq" id="XP_011301099.1">
    <property type="nucleotide sequence ID" value="XM_011302797.1"/>
</dbReference>
<dbReference type="GeneID" id="105265353"/>
<accession>A0A9R1T124</accession>